<evidence type="ECO:0000313" key="2">
    <source>
        <dbReference type="EMBL" id="GED04773.1"/>
    </source>
</evidence>
<keyword evidence="3" id="KW-1185">Reference proteome</keyword>
<sequence>MFKNSKRIAASAGVTALLAANLLVGAPAQAGGWTEQVFKDKLVCQVNLTTRVMAISATVHTAVVVRNCQWGNSFGGNGYVLEVRKP</sequence>
<feature type="chain" id="PRO_5039113755" evidence="1">
    <location>
        <begin position="31"/>
        <end position="86"/>
    </location>
</feature>
<accession>A0A4Y4DJN7</accession>
<dbReference type="RefSeq" id="WP_343883911.1">
    <property type="nucleotide sequence ID" value="NZ_BAAAJL010000007.1"/>
</dbReference>
<dbReference type="AlphaFoldDB" id="A0A4Y4DJN7"/>
<name>A0A4Y4DJN7_GLUUR</name>
<evidence type="ECO:0000256" key="1">
    <source>
        <dbReference type="SAM" id="SignalP"/>
    </source>
</evidence>
<reference evidence="2 3" key="1">
    <citation type="submission" date="2019-06" db="EMBL/GenBank/DDBJ databases">
        <title>Whole genome shotgun sequence of Glutamicibacter uratoxydans NBRC 15515.</title>
        <authorList>
            <person name="Hosoyama A."/>
            <person name="Uohara A."/>
            <person name="Ohji S."/>
            <person name="Ichikawa N."/>
        </authorList>
    </citation>
    <scope>NUCLEOTIDE SEQUENCE [LARGE SCALE GENOMIC DNA]</scope>
    <source>
        <strain evidence="2 3">NBRC 15515</strain>
    </source>
</reference>
<comment type="caution">
    <text evidence="2">The sequence shown here is derived from an EMBL/GenBank/DDBJ whole genome shotgun (WGS) entry which is preliminary data.</text>
</comment>
<dbReference type="Proteomes" id="UP000316612">
    <property type="component" value="Unassembled WGS sequence"/>
</dbReference>
<protein>
    <submittedName>
        <fullName evidence="2">Uncharacterized protein</fullName>
    </submittedName>
</protein>
<gene>
    <name evidence="2" type="ORF">AUR04nite_03050</name>
</gene>
<keyword evidence="1" id="KW-0732">Signal</keyword>
<proteinExistence type="predicted"/>
<dbReference type="EMBL" id="BJNY01000001">
    <property type="protein sequence ID" value="GED04773.1"/>
    <property type="molecule type" value="Genomic_DNA"/>
</dbReference>
<organism evidence="2 3">
    <name type="scientific">Glutamicibacter uratoxydans</name>
    <name type="common">Arthrobacter uratoxydans</name>
    <dbReference type="NCBI Taxonomy" id="43667"/>
    <lineage>
        <taxon>Bacteria</taxon>
        <taxon>Bacillati</taxon>
        <taxon>Actinomycetota</taxon>
        <taxon>Actinomycetes</taxon>
        <taxon>Micrococcales</taxon>
        <taxon>Micrococcaceae</taxon>
        <taxon>Glutamicibacter</taxon>
    </lineage>
</organism>
<evidence type="ECO:0000313" key="3">
    <source>
        <dbReference type="Proteomes" id="UP000316612"/>
    </source>
</evidence>
<feature type="signal peptide" evidence="1">
    <location>
        <begin position="1"/>
        <end position="30"/>
    </location>
</feature>